<evidence type="ECO:0000313" key="1">
    <source>
        <dbReference type="EMBL" id="KAI6658815.1"/>
    </source>
</evidence>
<dbReference type="EMBL" id="JAKMXF010000077">
    <property type="protein sequence ID" value="KAI6658815.1"/>
    <property type="molecule type" value="Genomic_DNA"/>
</dbReference>
<gene>
    <name evidence="1" type="ORF">LOD99_15140</name>
</gene>
<reference evidence="1 2" key="1">
    <citation type="journal article" date="2023" name="BMC Biol.">
        <title>The compact genome of the sponge Oopsacas minuta (Hexactinellida) is lacking key metazoan core genes.</title>
        <authorList>
            <person name="Santini S."/>
            <person name="Schenkelaars Q."/>
            <person name="Jourda C."/>
            <person name="Duchesne M."/>
            <person name="Belahbib H."/>
            <person name="Rocher C."/>
            <person name="Selva M."/>
            <person name="Riesgo A."/>
            <person name="Vervoort M."/>
            <person name="Leys S.P."/>
            <person name="Kodjabachian L."/>
            <person name="Le Bivic A."/>
            <person name="Borchiellini C."/>
            <person name="Claverie J.M."/>
            <person name="Renard E."/>
        </authorList>
    </citation>
    <scope>NUCLEOTIDE SEQUENCE [LARGE SCALE GENOMIC DNA]</scope>
    <source>
        <strain evidence="1">SPO-2</strain>
    </source>
</reference>
<dbReference type="Proteomes" id="UP001165289">
    <property type="component" value="Unassembled WGS sequence"/>
</dbReference>
<keyword evidence="2" id="KW-1185">Reference proteome</keyword>
<name>A0AAV7KD68_9METZ</name>
<organism evidence="1 2">
    <name type="scientific">Oopsacas minuta</name>
    <dbReference type="NCBI Taxonomy" id="111878"/>
    <lineage>
        <taxon>Eukaryota</taxon>
        <taxon>Metazoa</taxon>
        <taxon>Porifera</taxon>
        <taxon>Hexactinellida</taxon>
        <taxon>Hexasterophora</taxon>
        <taxon>Lyssacinosida</taxon>
        <taxon>Leucopsacidae</taxon>
        <taxon>Oopsacas</taxon>
    </lineage>
</organism>
<proteinExistence type="predicted"/>
<comment type="caution">
    <text evidence="1">The sequence shown here is derived from an EMBL/GenBank/DDBJ whole genome shotgun (WGS) entry which is preliminary data.</text>
</comment>
<sequence>MAILLGGGGGASRDLCTTSDEEIKSINWVSSGFPINRLISDAWQLFDDVSEDDFLKLPSKQRLGITHKPTSEINIVAASLLHAYLCVLRWYMLLIYHLDADHKVWSPSNHKVNTSMRRIRAILLEKCSFIVDIPSSQRGTSTKGNIARDCFWISETFKMGDFLD</sequence>
<dbReference type="AlphaFoldDB" id="A0AAV7KD68"/>
<accession>A0AAV7KD68</accession>
<protein>
    <submittedName>
        <fullName evidence="1">Uncharacterized protein</fullName>
    </submittedName>
</protein>
<evidence type="ECO:0000313" key="2">
    <source>
        <dbReference type="Proteomes" id="UP001165289"/>
    </source>
</evidence>